<keyword evidence="6" id="KW-0808">Transferase</keyword>
<evidence type="ECO:0000256" key="2">
    <source>
        <dbReference type="ARBA" id="ARBA00022747"/>
    </source>
</evidence>
<evidence type="ECO:0000259" key="4">
    <source>
        <dbReference type="Pfam" id="PF01420"/>
    </source>
</evidence>
<keyword evidence="6" id="KW-0489">Methyltransferase</keyword>
<dbReference type="InterPro" id="IPR052021">
    <property type="entry name" value="Type-I_RS_S_subunit"/>
</dbReference>
<dbReference type="InterPro" id="IPR000055">
    <property type="entry name" value="Restrct_endonuc_typeI_TRD"/>
</dbReference>
<dbReference type="Proteomes" id="UP000054985">
    <property type="component" value="Unassembled WGS sequence"/>
</dbReference>
<protein>
    <submittedName>
        <fullName evidence="5">Type I restriction-modification system (Methylase S subunit)</fullName>
    </submittedName>
    <submittedName>
        <fullName evidence="6">Type I restriction-modification system (Methylase_S)</fullName>
    </submittedName>
</protein>
<dbReference type="EMBL" id="UGOG01000001">
    <property type="protein sequence ID" value="STX61290.1"/>
    <property type="molecule type" value="Genomic_DNA"/>
</dbReference>
<dbReference type="PANTHER" id="PTHR30408:SF12">
    <property type="entry name" value="TYPE I RESTRICTION ENZYME MJAVIII SPECIFICITY SUBUNIT"/>
    <property type="match status" value="1"/>
</dbReference>
<proteinExistence type="inferred from homology"/>
<dbReference type="CDD" id="cd17290">
    <property type="entry name" value="RMtype1_S_AleSS8ORF2795P_TRD1-CR1_like"/>
    <property type="match status" value="1"/>
</dbReference>
<dbReference type="Proteomes" id="UP000254040">
    <property type="component" value="Unassembled WGS sequence"/>
</dbReference>
<comment type="similarity">
    <text evidence="1">Belongs to the type-I restriction system S methylase family.</text>
</comment>
<dbReference type="Gene3D" id="3.90.220.20">
    <property type="entry name" value="DNA methylase specificity domains"/>
    <property type="match status" value="2"/>
</dbReference>
<dbReference type="RefSeq" id="WP_051190753.1">
    <property type="nucleotide sequence ID" value="NZ_CAAAJG010000004.1"/>
</dbReference>
<reference evidence="5 7" key="1">
    <citation type="submission" date="2015-11" db="EMBL/GenBank/DDBJ databases">
        <title>Genomic analysis of 38 Legionella species identifies large and diverse effector repertoires.</title>
        <authorList>
            <person name="Burstein D."/>
            <person name="Amaro F."/>
            <person name="Zusman T."/>
            <person name="Lifshitz Z."/>
            <person name="Cohen O."/>
            <person name="Gilbert J.A."/>
            <person name="Pupko T."/>
            <person name="Shuman H.A."/>
            <person name="Segal G."/>
        </authorList>
    </citation>
    <scope>NUCLEOTIDE SEQUENCE [LARGE SCALE GENOMIC DNA]</scope>
    <source>
        <strain evidence="5 7">ATCC 43877</strain>
    </source>
</reference>
<evidence type="ECO:0000313" key="5">
    <source>
        <dbReference type="EMBL" id="KTD34684.1"/>
    </source>
</evidence>
<reference evidence="6 8" key="2">
    <citation type="submission" date="2018-06" db="EMBL/GenBank/DDBJ databases">
        <authorList>
            <consortium name="Pathogen Informatics"/>
            <person name="Doyle S."/>
        </authorList>
    </citation>
    <scope>NUCLEOTIDE SEQUENCE [LARGE SCALE GENOMIC DNA]</scope>
    <source>
        <strain evidence="6 8">NCTC12239</strain>
    </source>
</reference>
<keyword evidence="2" id="KW-0680">Restriction system</keyword>
<dbReference type="GO" id="GO:0003677">
    <property type="term" value="F:DNA binding"/>
    <property type="evidence" value="ECO:0007669"/>
    <property type="project" value="UniProtKB-KW"/>
</dbReference>
<evidence type="ECO:0000256" key="1">
    <source>
        <dbReference type="ARBA" id="ARBA00010923"/>
    </source>
</evidence>
<keyword evidence="3" id="KW-0238">DNA-binding</keyword>
<feature type="domain" description="Type I restriction modification DNA specificity" evidence="4">
    <location>
        <begin position="294"/>
        <end position="413"/>
    </location>
</feature>
<dbReference type="Pfam" id="PF01420">
    <property type="entry name" value="Methylase_S"/>
    <property type="match status" value="2"/>
</dbReference>
<evidence type="ECO:0000256" key="3">
    <source>
        <dbReference type="ARBA" id="ARBA00023125"/>
    </source>
</evidence>
<dbReference type="AlphaFoldDB" id="A0A378JTC5"/>
<dbReference type="PANTHER" id="PTHR30408">
    <property type="entry name" value="TYPE-1 RESTRICTION ENZYME ECOKI SPECIFICITY PROTEIN"/>
    <property type="match status" value="1"/>
</dbReference>
<dbReference type="InterPro" id="IPR044946">
    <property type="entry name" value="Restrct_endonuc_typeI_TRD_sf"/>
</dbReference>
<gene>
    <name evidence="6" type="primary">hsdS</name>
    <name evidence="5" type="ORF">Lmor_1217</name>
    <name evidence="6" type="ORF">NCTC12239_00196</name>
</gene>
<feature type="domain" description="Type I restriction modification DNA specificity" evidence="4">
    <location>
        <begin position="21"/>
        <end position="196"/>
    </location>
</feature>
<name>A0A378JTC5_9GAMM</name>
<evidence type="ECO:0000313" key="6">
    <source>
        <dbReference type="EMBL" id="STX61290.1"/>
    </source>
</evidence>
<dbReference type="STRING" id="39962.Lmor_1217"/>
<evidence type="ECO:0000313" key="8">
    <source>
        <dbReference type="Proteomes" id="UP000254040"/>
    </source>
</evidence>
<keyword evidence="7" id="KW-1185">Reference proteome</keyword>
<dbReference type="REBASE" id="384821">
    <property type="entry name" value="S.Lmo12239I"/>
</dbReference>
<dbReference type="GO" id="GO:0008168">
    <property type="term" value="F:methyltransferase activity"/>
    <property type="evidence" value="ECO:0007669"/>
    <property type="project" value="UniProtKB-KW"/>
</dbReference>
<dbReference type="GO" id="GO:0009307">
    <property type="term" value="P:DNA restriction-modification system"/>
    <property type="evidence" value="ECO:0007669"/>
    <property type="project" value="UniProtKB-KW"/>
</dbReference>
<dbReference type="OrthoDB" id="5653875at2"/>
<evidence type="ECO:0000313" key="7">
    <source>
        <dbReference type="Proteomes" id="UP000054985"/>
    </source>
</evidence>
<accession>A0A378JTC5</accession>
<dbReference type="EMBL" id="LNYN01000019">
    <property type="protein sequence ID" value="KTD34684.1"/>
    <property type="molecule type" value="Genomic_DNA"/>
</dbReference>
<dbReference type="SUPFAM" id="SSF116734">
    <property type="entry name" value="DNA methylase specificity domain"/>
    <property type="match status" value="2"/>
</dbReference>
<dbReference type="Gene3D" id="1.10.287.1120">
    <property type="entry name" value="Bipartite methylase S protein"/>
    <property type="match status" value="1"/>
</dbReference>
<organism evidence="6 8">
    <name type="scientific">Legionella moravica</name>
    <dbReference type="NCBI Taxonomy" id="39962"/>
    <lineage>
        <taxon>Bacteria</taxon>
        <taxon>Pseudomonadati</taxon>
        <taxon>Pseudomonadota</taxon>
        <taxon>Gammaproteobacteria</taxon>
        <taxon>Legionellales</taxon>
        <taxon>Legionellaceae</taxon>
        <taxon>Legionella</taxon>
    </lineage>
</organism>
<dbReference type="GO" id="GO:0032259">
    <property type="term" value="P:methylation"/>
    <property type="evidence" value="ECO:0007669"/>
    <property type="project" value="UniProtKB-KW"/>
</dbReference>
<sequence>MSYLEYEKYNNSGVDWLGEVPNTWELKKLKYIIEIIQTGTTPSTNDQSFFDGNIDWFNPKDLNHEVLINSEKRITQKAIEKGIMKLFPGNSTLIVGIGATTGKTAFLKHAGTFNQQITGFKSKNHSNKFLFYLLKSMSNVFLKIANYTTLPILNNEFFKSLLLSIPPLKEQNAIVTFLDKKTSEIDALIEKKIKLIQLLEEKRSALISQVVTKGLEHNVPMKDSGVEWMGDIPKHWQIIPFKHVIYFQEGPGIMAVDFVDQGVPLLRIRNLTSNKVQLEGCNYLHPEKVEQVWKQFKLDIGDLLISTSATTGLVSSVGYEAVGSIPYTGIIRLKPKNKSISNEYIKLIVSSSLFFTQIDLLKTGSTIQHFGPLHLNQMFICLPPSDEQGEIVIFLNSQTEKIDEIKSKILEAIGRLKEYRSALITNVVTGKIKVSNINVDLPEPEKFKCSSGGYL</sequence>